<evidence type="ECO:0000313" key="3">
    <source>
        <dbReference type="EMBL" id="KXH31870.1"/>
    </source>
</evidence>
<reference evidence="3 4" key="1">
    <citation type="submission" date="2014-02" db="EMBL/GenBank/DDBJ databases">
        <title>The genome sequence of Colletotrichum simmondsii CBS122122.</title>
        <authorList>
            <person name="Baroncelli R."/>
            <person name="Thon M.R."/>
        </authorList>
    </citation>
    <scope>NUCLEOTIDE SEQUENCE [LARGE SCALE GENOMIC DNA]</scope>
    <source>
        <strain evidence="3 4">CBS122122</strain>
    </source>
</reference>
<sequence length="1151" mass="130086">MEAVSAAASVAGLLSVAGHVLNGLVKLNGFIQDLKEADERAQRLTAEAHLLSQTLLDFKSLLNTLDEKALDANRPFWVQHFANFCSRLKDCIHDLDAWTESHRTGDGSSSKRRKIMDGITNKKGRDISEMESKLARHRSQIVLDMNTINTWISLGGLDQILAVQDAVKRLTETNLQMNQESIDRSTIAFEESIKERQNLHDIILSTALAHKQQALSEHQETRSQLSKLSDSVSTIAESLQQLVTPPVSQVLRRGSESRLNMSLNPVTGNEVSKVVVNNKRRYSDREQAGRNQTSVSALHDSTMGWTCAKAIGIDDYFIESYEDQRLCQIRCALCDKVFANTALLEQSDHLIESHNFAGCNQDVYDAFNSSFASHLEESHGADRKVFYTNIQFLARKFHLDEANARDERMESLYGEPGQLERPTAPLFLEIQMQSLMHGFMQVGATASSEPDTLDDLRVKLQSLSSIVFSTESSAENAKTLYLVANLAEELSVNFNKTFKSRWIPDPNILLQRIPSSREDDNSQLTYGNNGKDESSRDSGFLPTNPTREASAKPSKCHRECHSDQRSTAARHRDRRHYLRQTLDKFEKKYIDTFPKFVTFGHGLKTSNLLENQKVGKPQKRKIDHWMWEVLHKSEHLLVMLRCSAFMDSSLMFPTKTDDEVQADEGNSVPSQFWGSMWAQDLLGAFTRKEESADDDQDAPLGVTRDTDNGWYMSLCLSESLVALALDEEMWSCGAAIGMDDYFNLGQDRDHGSLLVLFATLRYQRISRASKAHHKYSRAGSHAAQHPTLDHNDKDINCFEVDIKKSPNRRFRDLRGAIPDLELTSTPTDAEARLSQLLSGTEHSERRPEWSADVLRDKNQAMKSVSQRVFWERDPPEHLIRVLYEASRLEESLNVNFNRPFPRAWAPIPEAIIEQSLRWMGMSLGSGPRLSQRWFIQDTTARLEGPLGFVVERQHCSLCPECCNATTYRGFEDAASHLQRQHFKIPEIPPTKAGLRPFCHQYEPSRFQDWQENQWRDDVASLIGALNQRTSKIRKIYYWKLGVLARSDHLFTTLWCGAVSGSSEEMLLSSADGAGRFLMVIKNSFPWDVSIHSKLGDSFRLDNDERDGSSSWTKSDGAVDSNSSDAISREEGRSHVSPTFARFAEGDAATTA</sequence>
<feature type="region of interest" description="Disordered" evidence="2">
    <location>
        <begin position="1105"/>
        <end position="1151"/>
    </location>
</feature>
<feature type="coiled-coil region" evidence="1">
    <location>
        <begin position="27"/>
        <end position="54"/>
    </location>
</feature>
<dbReference type="AlphaFoldDB" id="A0A135S7H0"/>
<gene>
    <name evidence="3" type="ORF">CSIM01_02422</name>
</gene>
<dbReference type="EMBL" id="JFBX01000654">
    <property type="protein sequence ID" value="KXH31870.1"/>
    <property type="molecule type" value="Genomic_DNA"/>
</dbReference>
<feature type="region of interest" description="Disordered" evidence="2">
    <location>
        <begin position="513"/>
        <end position="573"/>
    </location>
</feature>
<comment type="caution">
    <text evidence="3">The sequence shown here is derived from an EMBL/GenBank/DDBJ whole genome shotgun (WGS) entry which is preliminary data.</text>
</comment>
<name>A0A135S7H0_9PEZI</name>
<proteinExistence type="predicted"/>
<evidence type="ECO:0000256" key="1">
    <source>
        <dbReference type="SAM" id="Coils"/>
    </source>
</evidence>
<evidence type="ECO:0000256" key="2">
    <source>
        <dbReference type="SAM" id="MobiDB-lite"/>
    </source>
</evidence>
<keyword evidence="1" id="KW-0175">Coiled coil</keyword>
<evidence type="ECO:0008006" key="5">
    <source>
        <dbReference type="Google" id="ProtNLM"/>
    </source>
</evidence>
<evidence type="ECO:0000313" key="4">
    <source>
        <dbReference type="Proteomes" id="UP000070328"/>
    </source>
</evidence>
<organism evidence="3 4">
    <name type="scientific">Colletotrichum simmondsii</name>
    <dbReference type="NCBI Taxonomy" id="703756"/>
    <lineage>
        <taxon>Eukaryota</taxon>
        <taxon>Fungi</taxon>
        <taxon>Dikarya</taxon>
        <taxon>Ascomycota</taxon>
        <taxon>Pezizomycotina</taxon>
        <taxon>Sordariomycetes</taxon>
        <taxon>Hypocreomycetidae</taxon>
        <taxon>Glomerellales</taxon>
        <taxon>Glomerellaceae</taxon>
        <taxon>Colletotrichum</taxon>
        <taxon>Colletotrichum acutatum species complex</taxon>
    </lineage>
</organism>
<dbReference type="Proteomes" id="UP000070328">
    <property type="component" value="Unassembled WGS sequence"/>
</dbReference>
<feature type="compositionally biased region" description="Polar residues" evidence="2">
    <location>
        <begin position="1108"/>
        <end position="1125"/>
    </location>
</feature>
<dbReference type="OrthoDB" id="5344057at2759"/>
<keyword evidence="4" id="KW-1185">Reference proteome</keyword>
<accession>A0A135S7H0</accession>
<protein>
    <recommendedName>
        <fullName evidence="5">Fungal N-terminal domain-containing protein</fullName>
    </recommendedName>
</protein>